<reference evidence="1 2" key="1">
    <citation type="submission" date="2012-08" db="EMBL/GenBank/DDBJ databases">
        <title>Whole genome shotgun sequence of Gordonia namibiensis NBRC 108229.</title>
        <authorList>
            <person name="Isaki-Nakamura S."/>
            <person name="Hosoyama A."/>
            <person name="Tsuchikane K."/>
            <person name="Katsumata H."/>
            <person name="Baba S."/>
            <person name="Yamazaki S."/>
            <person name="Fujita N."/>
        </authorList>
    </citation>
    <scope>NUCLEOTIDE SEQUENCE [LARGE SCALE GENOMIC DNA]</scope>
    <source>
        <strain evidence="1 2">NBRC 108229</strain>
    </source>
</reference>
<organism evidence="1 2">
    <name type="scientific">Gordonia namibiensis NBRC 108229</name>
    <dbReference type="NCBI Taxonomy" id="1208314"/>
    <lineage>
        <taxon>Bacteria</taxon>
        <taxon>Bacillati</taxon>
        <taxon>Actinomycetota</taxon>
        <taxon>Actinomycetes</taxon>
        <taxon>Mycobacteriales</taxon>
        <taxon>Gordoniaceae</taxon>
        <taxon>Gordonia</taxon>
    </lineage>
</organism>
<sequence>MPLIWPPISRDDLRDAAKLAGFDTLLPLLLRRLILETSPNLTHIDMPGGSGVASGGFDGVICNDSVTPFVPEGTSVWELSVGGGNGKAEEDYLKRTSGPDGLPTTQVTYIEAILEPWTKSRDWATTHRKEGRWRDVRGYNVDQIHTWLDQAPSTMVWLADQIGRTIDGAVSLTYWWEKLWLATTSVPLERAVVLAGRENESKKLLELLRGPNPIVNLGGDIRAEEALAFIAATLTSETPTIETQRLSARTIWIRSAEALDKVARQTQPTVFVISDPTLTHRLSNLDRHKYLIVSAPHMLSADIVLPRLDSQLVAAQLEKAGLEHDEARKLGALGRRSLLALHRTLGIHSSLFLPSWSQQPDAITRRLLLLTAWNEGSPGDEATVAEFFNLEMNEVQSACERLSATTDIPFTSKVGTTWHVTALEDSWSLIGGSLTATDLAAFRGITIKVLTEIDPATHLPRGERWKAGLAGARRQHSHDLRRGIATSLAILGSLDIPIPSTGSTSSRFVRNVVREIFEYASADKDYVRWESLSDIISLLAEAAPEEFIEALRSGLSTDAPLHVSMFQDNNDGVDILSPNSPHSNFLWALEMLAWSPDYIDDVVDLLAMLAEIDPGGKLQNRPEASLFGILNAFHPNTYANTVDQTRCIETIASRHPAVGRKLMIDLASDARSMVIVSSKPQFREWAKTHERTMHDVFAIKETACRIIAETATTADEFVEAIEHIENFPSNQRQAILSKLSDAKDSKSRKEIVEVYECLRRKIAHHAEYADCDWAMPEALLDELRTVRDLYLPDTPSARYRWLFAPGFIQLGDLRRRDNWELYQTELHRRRVHAVSEVLKEGGLDSVEEFARSAEFPNLVGNALAECDNNFDTVFISWLNEEDSIRKSISAGYLSSRIRTDGEELVDQLLRVSPHVAVKAAILNLTEPGLALQKVADMSDEVQEEFWRRFSYLGLGQKFSMLKEVAHSLLSVKRPAAVIDFIHLYLDRCRTDVIMARYAADAFEMIVKSDGVDEPAGRFSAYEIERVFEMLHAHRDEIGTNRLIRLEWMLFPISGLEAHAPSLHRAIIEDPGFFVELVTLCYREDSSEPSQPEEDRADQYRADQALRAYEVLRTCRLCPGLSDSGSVDPDSLHEWVTSARSLLKSKNRALIGDIVIGELLANAPSMSDGAPIHETVRDLLETLRSSDVERGLRTGIYNSRGVTMRGIYDGGAQEFDLANEFDNFAKSARKWPRTRQLLTELSESYRAEAHRLEAATERKRQGIE</sequence>
<keyword evidence="2" id="KW-1185">Reference proteome</keyword>
<dbReference type="AlphaFoldDB" id="K6XII2"/>
<evidence type="ECO:0000313" key="2">
    <source>
        <dbReference type="Proteomes" id="UP000035058"/>
    </source>
</evidence>
<name>K6XII2_9ACTN</name>
<comment type="caution">
    <text evidence="1">The sequence shown here is derived from an EMBL/GenBank/DDBJ whole genome shotgun (WGS) entry which is preliminary data.</text>
</comment>
<accession>K6XII2</accession>
<evidence type="ECO:0000313" key="1">
    <source>
        <dbReference type="EMBL" id="GAB98649.1"/>
    </source>
</evidence>
<gene>
    <name evidence="1" type="ORF">GONAM_02_01720</name>
</gene>
<dbReference type="Proteomes" id="UP000035058">
    <property type="component" value="Unassembled WGS sequence"/>
</dbReference>
<dbReference type="EMBL" id="BAHE01000002">
    <property type="protein sequence ID" value="GAB98649.1"/>
    <property type="molecule type" value="Genomic_DNA"/>
</dbReference>
<protein>
    <submittedName>
        <fullName evidence="1">Uncharacterized protein</fullName>
    </submittedName>
</protein>
<proteinExistence type="predicted"/>